<dbReference type="Proteomes" id="UP000000551">
    <property type="component" value="Plasmid large"/>
</dbReference>
<organism evidence="2 3">
    <name type="scientific">Pseudomonas savastanoi pv. phaseolicola (strain 1448A / Race 6)</name>
    <name type="common">Pseudomonas syringae pv. phaseolicola (strain 1448A / Race 6)</name>
    <dbReference type="NCBI Taxonomy" id="264730"/>
    <lineage>
        <taxon>Bacteria</taxon>
        <taxon>Pseudomonadati</taxon>
        <taxon>Pseudomonadota</taxon>
        <taxon>Gammaproteobacteria</taxon>
        <taxon>Pseudomonadales</taxon>
        <taxon>Pseudomonadaceae</taxon>
        <taxon>Pseudomonas</taxon>
    </lineage>
</organism>
<dbReference type="EMBL" id="CP000059">
    <property type="protein sequence ID" value="AAZ37952.1"/>
    <property type="molecule type" value="Genomic_DNA"/>
</dbReference>
<dbReference type="KEGG" id="psp:PSPPH_A0111"/>
<geneLocation type="plasmid" evidence="2 3">
    <name>large</name>
</geneLocation>
<sequence>MGEHLEKSDAPSPAQLTHDSVMTKQGLYFRGV</sequence>
<dbReference type="AlphaFoldDB" id="Q48B70"/>
<evidence type="ECO:0000313" key="3">
    <source>
        <dbReference type="Proteomes" id="UP000000551"/>
    </source>
</evidence>
<feature type="region of interest" description="Disordered" evidence="1">
    <location>
        <begin position="1"/>
        <end position="21"/>
    </location>
</feature>
<proteinExistence type="predicted"/>
<evidence type="ECO:0000256" key="1">
    <source>
        <dbReference type="SAM" id="MobiDB-lite"/>
    </source>
</evidence>
<gene>
    <name evidence="2" type="ordered locus">PSPPH_A0111</name>
</gene>
<name>Q48B70_PSE14</name>
<accession>Q48B70</accession>
<reference evidence="2 3" key="1">
    <citation type="journal article" date="2005" name="J. Bacteriol.">
        <title>Whole-genome sequence analysis of Pseudomonas syringae pv. phaseolicola 1448A reveals divergence among pathovars in genes involved in virulence and transposition.</title>
        <authorList>
            <person name="Joardar V."/>
            <person name="Lindeberg M."/>
            <person name="Jackson R.W."/>
            <person name="Selengut J."/>
            <person name="Dodson R."/>
            <person name="Brinkac L.M."/>
            <person name="Daugherty S.C."/>
            <person name="Deboy R."/>
            <person name="Durkin A.S."/>
            <person name="Giglio M.G."/>
            <person name="Madupu R."/>
            <person name="Nelson W.C."/>
            <person name="Rosovitz M.J."/>
            <person name="Sullivan S."/>
            <person name="Crabtree J."/>
            <person name="Creasy T."/>
            <person name="Davidsen T."/>
            <person name="Haft D.H."/>
            <person name="Zafar N."/>
            <person name="Zhou L."/>
            <person name="Halpin R."/>
            <person name="Holley T."/>
            <person name="Khouri H."/>
            <person name="Feldblyum T."/>
            <person name="White O."/>
            <person name="Fraser C.M."/>
            <person name="Chatterjee A.K."/>
            <person name="Cartinhour S."/>
            <person name="Schneider D.J."/>
            <person name="Mansfield J."/>
            <person name="Collmer A."/>
            <person name="Buell C.R."/>
        </authorList>
    </citation>
    <scope>NUCLEOTIDE SEQUENCE [LARGE SCALE GENOMIC DNA]</scope>
    <source>
        <strain evidence="3">1448A / Race 6</strain>
        <plasmid evidence="2 3">large</plasmid>
    </source>
</reference>
<dbReference type="HOGENOM" id="CLU_3390865_0_0_6"/>
<keyword evidence="2" id="KW-0614">Plasmid</keyword>
<protein>
    <submittedName>
        <fullName evidence="2">Uncharacterized protein</fullName>
    </submittedName>
</protein>
<evidence type="ECO:0000313" key="2">
    <source>
        <dbReference type="EMBL" id="AAZ37952.1"/>
    </source>
</evidence>